<evidence type="ECO:0000313" key="2">
    <source>
        <dbReference type="Proteomes" id="UP001218188"/>
    </source>
</evidence>
<keyword evidence="2" id="KW-1185">Reference proteome</keyword>
<dbReference type="Proteomes" id="UP001218188">
    <property type="component" value="Unassembled WGS sequence"/>
</dbReference>
<evidence type="ECO:0000313" key="1">
    <source>
        <dbReference type="EMBL" id="KAJ7036242.1"/>
    </source>
</evidence>
<comment type="caution">
    <text evidence="1">The sequence shown here is derived from an EMBL/GenBank/DDBJ whole genome shotgun (WGS) entry which is preliminary data.</text>
</comment>
<dbReference type="EMBL" id="JARJCM010000044">
    <property type="protein sequence ID" value="KAJ7036242.1"/>
    <property type="molecule type" value="Genomic_DNA"/>
</dbReference>
<dbReference type="AlphaFoldDB" id="A0AAD6SZA9"/>
<proteinExistence type="predicted"/>
<organism evidence="1 2">
    <name type="scientific">Mycena alexandri</name>
    <dbReference type="NCBI Taxonomy" id="1745969"/>
    <lineage>
        <taxon>Eukaryota</taxon>
        <taxon>Fungi</taxon>
        <taxon>Dikarya</taxon>
        <taxon>Basidiomycota</taxon>
        <taxon>Agaricomycotina</taxon>
        <taxon>Agaricomycetes</taxon>
        <taxon>Agaricomycetidae</taxon>
        <taxon>Agaricales</taxon>
        <taxon>Marasmiineae</taxon>
        <taxon>Mycenaceae</taxon>
        <taxon>Mycena</taxon>
    </lineage>
</organism>
<protein>
    <submittedName>
        <fullName evidence="1">Uncharacterized protein</fullName>
    </submittedName>
</protein>
<reference evidence="1" key="1">
    <citation type="submission" date="2023-03" db="EMBL/GenBank/DDBJ databases">
        <title>Massive genome expansion in bonnet fungi (Mycena s.s.) driven by repeated elements and novel gene families across ecological guilds.</title>
        <authorList>
            <consortium name="Lawrence Berkeley National Laboratory"/>
            <person name="Harder C.B."/>
            <person name="Miyauchi S."/>
            <person name="Viragh M."/>
            <person name="Kuo A."/>
            <person name="Thoen E."/>
            <person name="Andreopoulos B."/>
            <person name="Lu D."/>
            <person name="Skrede I."/>
            <person name="Drula E."/>
            <person name="Henrissat B."/>
            <person name="Morin E."/>
            <person name="Kohler A."/>
            <person name="Barry K."/>
            <person name="LaButti K."/>
            <person name="Morin E."/>
            <person name="Salamov A."/>
            <person name="Lipzen A."/>
            <person name="Mereny Z."/>
            <person name="Hegedus B."/>
            <person name="Baldrian P."/>
            <person name="Stursova M."/>
            <person name="Weitz H."/>
            <person name="Taylor A."/>
            <person name="Grigoriev I.V."/>
            <person name="Nagy L.G."/>
            <person name="Martin F."/>
            <person name="Kauserud H."/>
        </authorList>
    </citation>
    <scope>NUCLEOTIDE SEQUENCE</scope>
    <source>
        <strain evidence="1">CBHHK200</strain>
    </source>
</reference>
<accession>A0AAD6SZA9</accession>
<sequence>MPCADVNHLRRIASNSILSGLPDVLTTPDGVRLVGWVVEYFNLVRIHSFISCLSESHVKLNRPHVASTSPPCSFIDCTQIITVRFEASKVKGMRFKGLSLRNDISCIAHKAFKRGDYLWLHLLDSTDLASLDFALNCIKPKSKPHPSIPCLSTSNYGFTNPDFNPELKLFEFAPPFKDRNYAFLTRGMHPVFFSSQSSVLEALIVKMFLHLTQAETMDENFDVRLMRRAAGLGVAQICLMRGFTLTKTGYNLDTPQLKREGKLHKVQLRYKLQTESVILQVQPCRAVRMYGN</sequence>
<gene>
    <name evidence="1" type="ORF">C8F04DRAFT_1338881</name>
</gene>
<name>A0AAD6SZA9_9AGAR</name>